<sequence length="425" mass="42491">MDVPLDHAAPDGPAITLALTRVPASRQPAVGTLFVNPGGPGGSGRTFAAGFPTAGLEGYDIVGWDPRGIGASTPAQCPSGAAADAYLGLDGSPDSPEEVDALAAGNAAFARACRDLTGDLIDHLSVRDTAADLDLLREALGEERLTYYGASYGTAIGAAYVALYPDRVGRLVLDAGVEPRRPPGVPQAFAFESGLAAFSAWCAASGCPLGPDASARVAALLGDLDATPLAVGDRTLTQSLATSGIVTILGSGEGGWSTLADALAAAEAGDGAPLLQAADAQTGRRPDGTHTSMLAGFTATYCADDDVRSATLAQERWADEQAVAPILGHAMGSPFLCVGWTAAPAEPLPLPATPGGEVVVIGAPGDPVTPFPWSQELAAALPGSVLVEAPGHGHVAFRRGSACVDAVVVGLLADAAVPGEGTSCA</sequence>
<proteinExistence type="inferred from homology"/>
<dbReference type="GO" id="GO:0016787">
    <property type="term" value="F:hydrolase activity"/>
    <property type="evidence" value="ECO:0007669"/>
    <property type="project" value="UniProtKB-KW"/>
</dbReference>
<protein>
    <submittedName>
        <fullName evidence="5">Alpha/beta fold hydrolase</fullName>
    </submittedName>
</protein>
<evidence type="ECO:0000313" key="6">
    <source>
        <dbReference type="Proteomes" id="UP001434337"/>
    </source>
</evidence>
<organism evidence="5 6">
    <name type="scientific">Propioniciclava soli</name>
    <dbReference type="NCBI Taxonomy" id="2775081"/>
    <lineage>
        <taxon>Bacteria</taxon>
        <taxon>Bacillati</taxon>
        <taxon>Actinomycetota</taxon>
        <taxon>Actinomycetes</taxon>
        <taxon>Propionibacteriales</taxon>
        <taxon>Propionibacteriaceae</taxon>
        <taxon>Propioniciclava</taxon>
    </lineage>
</organism>
<dbReference type="SUPFAM" id="SSF53474">
    <property type="entry name" value="alpha/beta-Hydrolases"/>
    <property type="match status" value="1"/>
</dbReference>
<evidence type="ECO:0000259" key="4">
    <source>
        <dbReference type="Pfam" id="PF08386"/>
    </source>
</evidence>
<dbReference type="PANTHER" id="PTHR43248:SF25">
    <property type="entry name" value="AB HYDROLASE-1 DOMAIN-CONTAINING PROTEIN-RELATED"/>
    <property type="match status" value="1"/>
</dbReference>
<feature type="domain" description="AB hydrolase-1" evidence="3">
    <location>
        <begin position="32"/>
        <end position="179"/>
    </location>
</feature>
<keyword evidence="2 5" id="KW-0378">Hydrolase</keyword>
<dbReference type="PANTHER" id="PTHR43248">
    <property type="entry name" value="2-SUCCINYL-6-HYDROXY-2,4-CYCLOHEXADIENE-1-CARBOXYLATE SYNTHASE"/>
    <property type="match status" value="1"/>
</dbReference>
<dbReference type="InterPro" id="IPR029058">
    <property type="entry name" value="AB_hydrolase_fold"/>
</dbReference>
<feature type="domain" description="Peptidase S33 tripeptidyl aminopeptidase-like C-terminal" evidence="4">
    <location>
        <begin position="327"/>
        <end position="424"/>
    </location>
</feature>
<dbReference type="Proteomes" id="UP001434337">
    <property type="component" value="Chromosome"/>
</dbReference>
<dbReference type="InterPro" id="IPR000073">
    <property type="entry name" value="AB_hydrolase_1"/>
</dbReference>
<dbReference type="Pfam" id="PF08386">
    <property type="entry name" value="Abhydrolase_4"/>
    <property type="match status" value="1"/>
</dbReference>
<comment type="similarity">
    <text evidence="1">Belongs to the peptidase S33 family.</text>
</comment>
<reference evidence="5 6" key="1">
    <citation type="journal article" date="2023" name="Environ Microbiome">
        <title>A coral-associated actinobacterium mitigates coral bleaching under heat stress.</title>
        <authorList>
            <person name="Li J."/>
            <person name="Zou Y."/>
            <person name="Li Q."/>
            <person name="Zhang J."/>
            <person name="Bourne D.G."/>
            <person name="Lyu Y."/>
            <person name="Liu C."/>
            <person name="Zhang S."/>
        </authorList>
    </citation>
    <scope>NUCLEOTIDE SEQUENCE [LARGE SCALE GENOMIC DNA]</scope>
    <source>
        <strain evidence="5 6">SCSIO 13291</strain>
    </source>
</reference>
<accession>A0ABZ3C910</accession>
<evidence type="ECO:0000256" key="2">
    <source>
        <dbReference type="ARBA" id="ARBA00022801"/>
    </source>
</evidence>
<dbReference type="Gene3D" id="3.40.50.1820">
    <property type="entry name" value="alpha/beta hydrolase"/>
    <property type="match status" value="1"/>
</dbReference>
<dbReference type="InterPro" id="IPR013595">
    <property type="entry name" value="Pept_S33_TAP-like_C"/>
</dbReference>
<keyword evidence="6" id="KW-1185">Reference proteome</keyword>
<dbReference type="Pfam" id="PF00561">
    <property type="entry name" value="Abhydrolase_1"/>
    <property type="match status" value="1"/>
</dbReference>
<evidence type="ECO:0000259" key="3">
    <source>
        <dbReference type="Pfam" id="PF00561"/>
    </source>
</evidence>
<evidence type="ECO:0000313" key="5">
    <source>
        <dbReference type="EMBL" id="WZW99045.1"/>
    </source>
</evidence>
<dbReference type="RefSeq" id="WP_232549119.1">
    <property type="nucleotide sequence ID" value="NZ_CP115965.1"/>
</dbReference>
<evidence type="ECO:0000256" key="1">
    <source>
        <dbReference type="ARBA" id="ARBA00010088"/>
    </source>
</evidence>
<gene>
    <name evidence="5" type="ORF">PCC79_02200</name>
</gene>
<name>A0ABZ3C910_9ACTN</name>
<dbReference type="InterPro" id="IPR051601">
    <property type="entry name" value="Serine_prot/Carboxylest_S33"/>
</dbReference>
<dbReference type="EMBL" id="CP115965">
    <property type="protein sequence ID" value="WZW99045.1"/>
    <property type="molecule type" value="Genomic_DNA"/>
</dbReference>